<dbReference type="EMBL" id="SNVV01000003">
    <property type="protein sequence ID" value="TDN55739.1"/>
    <property type="molecule type" value="Genomic_DNA"/>
</dbReference>
<dbReference type="InterPro" id="IPR012334">
    <property type="entry name" value="Pectin_lyas_fold"/>
</dbReference>
<evidence type="ECO:0000313" key="8">
    <source>
        <dbReference type="Proteomes" id="UP000295129"/>
    </source>
</evidence>
<name>A0A4R6EE43_9RHOO</name>
<protein>
    <submittedName>
        <fullName evidence="7">Filamentous hemagglutinin family protein</fullName>
    </submittedName>
</protein>
<comment type="caution">
    <text evidence="7">The sequence shown here is derived from an EMBL/GenBank/DDBJ whole genome shotgun (WGS) entry which is preliminary data.</text>
</comment>
<evidence type="ECO:0000313" key="7">
    <source>
        <dbReference type="EMBL" id="TDN55739.1"/>
    </source>
</evidence>
<accession>A0A4R6EE43</accession>
<dbReference type="NCBIfam" id="TIGR01901">
    <property type="entry name" value="adhes_NPXG"/>
    <property type="match status" value="1"/>
</dbReference>
<organism evidence="7 8">
    <name type="scientific">Azoarcus indigens</name>
    <dbReference type="NCBI Taxonomy" id="29545"/>
    <lineage>
        <taxon>Bacteria</taxon>
        <taxon>Pseudomonadati</taxon>
        <taxon>Pseudomonadota</taxon>
        <taxon>Betaproteobacteria</taxon>
        <taxon>Rhodocyclales</taxon>
        <taxon>Zoogloeaceae</taxon>
        <taxon>Azoarcus</taxon>
    </lineage>
</organism>
<dbReference type="PANTHER" id="PTHR12338:SF8">
    <property type="entry name" value="HEME_HEMOPEXIN-BINDING PROTEIN"/>
    <property type="match status" value="1"/>
</dbReference>
<evidence type="ECO:0000256" key="4">
    <source>
        <dbReference type="SAM" id="MobiDB-lite"/>
    </source>
</evidence>
<dbReference type="Pfam" id="PF05860">
    <property type="entry name" value="TPS"/>
    <property type="match status" value="1"/>
</dbReference>
<proteinExistence type="predicted"/>
<dbReference type="OrthoDB" id="218680at2"/>
<dbReference type="PANTHER" id="PTHR12338">
    <property type="entry name" value="AUTOTRANSPORTER"/>
    <property type="match status" value="1"/>
</dbReference>
<dbReference type="InterPro" id="IPR021026">
    <property type="entry name" value="Filamn_hemagglutn_DUF3739"/>
</dbReference>
<feature type="compositionally biased region" description="Low complexity" evidence="4">
    <location>
        <begin position="4484"/>
        <end position="4497"/>
    </location>
</feature>
<reference evidence="7 8" key="1">
    <citation type="submission" date="2019-03" db="EMBL/GenBank/DDBJ databases">
        <title>Genomic Encyclopedia of Type Strains, Phase IV (KMG-IV): sequencing the most valuable type-strain genomes for metagenomic binning, comparative biology and taxonomic classification.</title>
        <authorList>
            <person name="Goeker M."/>
        </authorList>
    </citation>
    <scope>NUCLEOTIDE SEQUENCE [LARGE SCALE GENOMIC DNA]</scope>
    <source>
        <strain evidence="7 8">DSM 12121</strain>
    </source>
</reference>
<dbReference type="SMART" id="SM00912">
    <property type="entry name" value="Haemagg_act"/>
    <property type="match status" value="1"/>
</dbReference>
<evidence type="ECO:0000256" key="5">
    <source>
        <dbReference type="SAM" id="SignalP"/>
    </source>
</evidence>
<dbReference type="InterPro" id="IPR008638">
    <property type="entry name" value="FhaB/CdiA-like_TPS"/>
</dbReference>
<dbReference type="InterPro" id="IPR050909">
    <property type="entry name" value="Bact_Autotransporter_VF"/>
</dbReference>
<feature type="region of interest" description="Disordered" evidence="4">
    <location>
        <begin position="4478"/>
        <end position="4507"/>
    </location>
</feature>
<dbReference type="SUPFAM" id="SSF51126">
    <property type="entry name" value="Pectin lyase-like"/>
    <property type="match status" value="1"/>
</dbReference>
<feature type="signal peptide" evidence="5">
    <location>
        <begin position="1"/>
        <end position="42"/>
    </location>
</feature>
<dbReference type="Proteomes" id="UP000295129">
    <property type="component" value="Unassembled WGS sequence"/>
</dbReference>
<evidence type="ECO:0000256" key="2">
    <source>
        <dbReference type="ARBA" id="ARBA00022525"/>
    </source>
</evidence>
<dbReference type="Gene3D" id="2.160.20.10">
    <property type="entry name" value="Single-stranded right-handed beta-helix, Pectin lyase-like"/>
    <property type="match status" value="1"/>
</dbReference>
<keyword evidence="8" id="KW-1185">Reference proteome</keyword>
<keyword evidence="2" id="KW-0964">Secreted</keyword>
<dbReference type="InterPro" id="IPR011050">
    <property type="entry name" value="Pectin_lyase_fold/virulence"/>
</dbReference>
<evidence type="ECO:0000256" key="1">
    <source>
        <dbReference type="ARBA" id="ARBA00004613"/>
    </source>
</evidence>
<dbReference type="Pfam" id="PF12545">
    <property type="entry name" value="DUF3739"/>
    <property type="match status" value="1"/>
</dbReference>
<feature type="domain" description="Filamentous haemagglutinin FhaB/tRNA nuclease CdiA-like TPS" evidence="6">
    <location>
        <begin position="138"/>
        <end position="252"/>
    </location>
</feature>
<evidence type="ECO:0000256" key="3">
    <source>
        <dbReference type="ARBA" id="ARBA00022729"/>
    </source>
</evidence>
<feature type="chain" id="PRO_5020227560" evidence="5">
    <location>
        <begin position="43"/>
        <end position="4533"/>
    </location>
</feature>
<evidence type="ECO:0000259" key="6">
    <source>
        <dbReference type="SMART" id="SM00912"/>
    </source>
</evidence>
<comment type="subcellular location">
    <subcellularLocation>
        <location evidence="1">Secreted</location>
    </subcellularLocation>
</comment>
<keyword evidence="3 5" id="KW-0732">Signal</keyword>
<dbReference type="GO" id="GO:0005576">
    <property type="term" value="C:extracellular region"/>
    <property type="evidence" value="ECO:0007669"/>
    <property type="project" value="UniProtKB-SubCell"/>
</dbReference>
<sequence>MNTQEHSSRRIVGRMSFSLRLSPLASAVALALAAGGMGQAYAQQAFSPAWFANKGAIQSNAAATGRLPNGAPASTLTNPLAQQQRARDELKTSIGNLGLAAQAIALQQAQQAAARQAALRAGGSVPDGLGAGGLEIDSNSLTAGWLNAKAPVQTVADGKTTVRIEQTADKAILNWETFNVGRNTTVAFDQQASWSVLNRVTDPLARPSQILGQIQAPGTVMIINRNGVVFSGGSQVNLRNLVASAVGMSDAQFNKGLFSEAQGSAHIPTFANDLSSTASSFAYGAATGSVVVEAGATISTQKPSSVTEGGGYVLLLGKEAHNAGEIITASGQTVLAAGDAFVINKGLASDANINSTTRGNVVTALTLAGSEAGLTSNSGLITATTGDITLTGRDVRQQGVAVATTSVHTRGTIHLNNAAGDAAGKVTLDDDSVTAIVLDEAAATALDAQRETLIKDSDKLGDGVAHRRDQSLVLIDTAGAVNFNTGSLTLATGGQILVNAADSEVKAGATLDVSGAVGVRVAMESNNVLVNVQGNEQRDASVNRDDKSLNNKDIWIDRRDLVFVPAGTNGYETDRWYTAGGLLEVGGYLGITGHGVGEWMAQGGTVQFSGGKVSSRAGSLINLAGGTLDVQTGYVSQTYLKGADGRIYNASNAPGDLRYTGLYRGYEAEFARWGVTETYANPLILRDKRLENGYTVGRDAGRLVIATQNATLEGSVDTTVFQGMRQVRARDTALDGYQQAQTAVAQRGQLIIGNWTPIYEADAGQLRYSPAATVDDVTIGNTAGSGVGGSASHVALDSDWLNSLELGELQVYARRGISVDEALAISNGGTLALHATQVDVNADLIAHGGSIALGSLVERKAGSSAQWVEAPILPFIPTGYAERVRVGGGVTLDASGVWNNLRLESADISGLPFIHGGSVSLRSNGNIELRSGSLIDVSSGATLGENGKFTGGRGGNVTLGAGMQGGSGLVQLDGEIRGHGVKGGGALLIDHGTLVSIGGSAAQAVENLPAGAASELPLRLAGDYVVQPGETIPLSFSITRSVIAPGQAVQVGQGPTVSSTNPLTLQADWLLPGTVMSGGKYYYAGSMLPAGSVLTGISSLPPGYVVPATVFPNGIPVSPVTTTYTAGSVASTTVIIPAGTRIPAGATMPVTVAVQPFLELDQALFQSGFSSYSVQGRDGVRMADGAQLAVTMPVLTLDPDAARALPTGEAASGALSVWLPPLQQDDAKRGEVSLRGGASLTLTAGSVYARGNFTMGEGSRIEVDPGRSITLKGNSQITLDGTLLARGGRISVLDGDFGMGVDANLPQGTPNARSLWVGEHALLDVSGLAFTAVAADGRAIGQVLDGGTIELGGRHDLESRLIESLGGFLVVQDGARLDASGTSGTVYLPGLGNTVLASHGGAIALNANNGIYIDGDLQAHAGGAGAMGGTLAINFETPVYGPVARFTYLGLAVDDAVRVPRELVIEQVYGGSGLAAGVQAGQMHESLAYGQARYGVDAIHAGGFDTASLYVNGLLSFDGDVDLRMNQALYLTASAMSLSAAAPRDSQVKLAAPYLRLAGSAGRQTQDGTLMPNPVFGSRNTSAVGGTLGVPEIAADANLTMSASMLDIVGEVGLGVSGSIVLNSGSRDVERDAFGTVRIESQGDLRLRDAAFYSPGNTTLAAAQIYGSGKVSVGITSTVDQWNNRPRAFHPDRYLTIERMGTVTPAMPYSVFGKLEFSAATVNQGGVIRAPLGSITLGETGGNGSTGVVNLLPGSITSVSANGLVMPYGGTADGLIYNYNGADVLYDSIGFEPKVDFQSHAVHAQEGAVIDLSGGGELTGAAFLQGRGGSTDARLNPLVQLGDKGFTLPGLATNPVYAIVPGAQANYAPVGLEKGAGDPTIGRQITIGEGVPGLPAGTYTLLPSTYALLPGAFRVELNGLAASATAFGTTSAMRNGSWSTSARLGIANTGVSDTRTTQIILTAADTVRTYSQYNETSYAEFAIQRALREGVPRPLLERDGKAINLQLNTPSAVGSFGLPQLVFDATVLGKPADGGYGAVARLINASDYEILGTGAAPTAGYGGVSVHADTLNTIGASRLEIGGMLSSSYMNQSTGSLQNANVISIRGQTGNIVLREGALLRAADVFLITGRTDGGITLEQGSGISTLGMGESSYTAGQGYIHTPGSNSVLALSNGQLEMLPPTAPNANSPLDGAGAIEIGVCATGVACSGDTRLYSEGTIATSTDNRFVLGDTVRYGTRNLSLALGGINVGSAEALAAVAASGALPSGMTLNQQVIDRLLLGDTSAGAPALEALSFTARESVNFFGDVTLSTYNPETGKSALQRLVLATPAIYGYGDADSVARIHTDTLIWTGALTPAGAVVAGGPGTGSGKLVVDAREVVFGYGPRTQPDTVRDHERLALGFASLHLNASERVTATHKGSLAVYQSQGAWDPVAKAYSHSGGDLFISTPLLTGGAGSINKIAAGGDIHVSGTGAPAPDNAALAGSLGAELALDSRGGSLVLDTAVLLPSGKLSLSAQDDVLLADGAQLDLAGRKIDFYEVSKYSWGGDVTLDSRGGDVRQDEAARIDLSAQYNRAGKLTAQAAQGEVALAGQLAGGASGHYDAGGTLVPYTAGRIEVYGNSITDFAGLNARLNEGGVTGGRSFRLGQGDLTLGDEVRAHEVNLALDDGHLTVNGRIDASGEQVGSIRLAAKEGVTIAGTAVLDTHASVLRRDSYGKVIEAPNRAVIEIDSGRGTLAIASGARMDLGVAGAGANYGTVALNAPRLGGNDVDIDAAGSIAITGAKAIQVNAFITDDSATPGTETTTDGKSYQIIDQDYLDRLDGDSRTFINAARANGTLMNGKLAGLRGYTDAFHLRPGVEVVADLLINPDGNLHVDGDIDLSGHRYASVNPHTQQTSVHGSGEAGALVIRAQGDLDIFGSISDGFDGSRLQTSLDSSGWVLTVGRQLWGGDVVVPHGGMVTLDAGTIFNSGRSLNYDLPIASMQMAAGTLVPVGGELAAPLSLARGTVLSAAVYSDTGALLYAAGTVLADAATLPIGTRFDAGFRLPAAATLAAMDWPAGVPLPTPPVGNMVTLASALTLDKGALIPSDTDVRLPGGVQTVDLRPGDGDGNQGRVWAAAPMLAAGSQSFDITLVAGADSSGADRLATRPNSSASLRFSDMHYGQGAGRIEVPGTGEPAVYRWAADADAATWESWGLPGIVPGAVMTAEEIQALFDMYYISESPLELNDWGLGSTVLLESEGTPPDYVYGPQPVREQLPSVVRTGTGDLRVISAGSIATSSLFGIYTAGTQSASLAAAGGPDPYNQPRSLYAGSVLGEFGSPFESLVDGGSDSLYQAWYPEAGGNLLLRAGGDITGDTLGRALPTARREALGNRTAQLNGTAAIGNWLWRQGSGSVAGEGDTAVPTAWWINFGTYVPSFSESYYVDFTKMPRFIGFTGFGTLGGGNLVLEAGGDAGMLVPRADHGGAYLARSSGLNLTVASTGRVAASGELVLTGGGDLDIRIGGGLNADPALRSFTNSIYDPVANINPARDAHRLDLNGTFTNLRGALRMEAGAVGGVEQLFGGGDPKESRPFDVFTSSSARAAGGPVLVVGDAGVRMEARGDLVLASVVDPGRVPQYHGGTPFSANGASYAANGWSWFSLWTPSTAIDLLSAGGNLTPTLAMQDRDTTIDSHITDLHYVYPAVLRAAAASGSVYYGKFVKSVTAGTNNNPFQPGVTLAPSPVGEQFVVSHAGQLELLAAGSIYASGTSFSASGADPTALPNPFNPGFVGRGDRVWYGLEAIHNVGREALAPGALLYANENGGVGQRYPLFSFTPPTASGYVYAGQESARYYAVEGDLVGLRFGSIIYRGSNTNGAPGSLSTWYDGGGAVALRAGRDIINAGTLLGTYDNYGNTYGSPQGSIGWITTASGADPAAPQRPSSQDFATARGNLVVHTSADDVSVIQAGRDIRSSSFYIAGPGLLDVSAGRDVYMADGGELRSMGPVVNVIPGDRASGAGIALATGMGKYGANWTAFADRYLDPGRLADPLLPLADQPGAAVRVYNGSITLAQWLASEFGYTGDEAGAADFLAAEQLRLDTARAEALASGGRAANRNLEREYRLESQLHLVNWLTTRFGGANGRGLHFDAATMDARAFFDALPVEQRSTFLRNVYYAELRASGREYNEVDGKRSGSYLRGREAIETLLPSKDAQGETIAYKGDLTMFSSARYFAQFVDSPSTWRPQPGKTYLSEAEWRAAGSPGYDVPFYKINDAGIHTDFGGDISLMVPGGRTLVGVDGGYPPGAGSGVLTQGEGDINIFSLSDILMGQSRVFTTFGGNILAWSAEGDINAGRGAKSTIVYTPQRRVYDEVGNVSLSPSTPNTGAGIATLNPIPEVPPGDIDLIAPLGTIDAGEAGIRVSGNVNLAALHVVNAENIQVQGEAVGIPVVAAVNVGALSNASAAAAQASTAAQDVMQRERAAQRQALPSVFTVRVIGFGNEAAPELGTPPAGAPRQPAAQTSYDPNSAFQLIGHGPLNAEQLARLTPAERRTLDNER</sequence>
<gene>
    <name evidence="7" type="ORF">C7389_10371</name>
</gene>